<evidence type="ECO:0000256" key="8">
    <source>
        <dbReference type="ARBA" id="ARBA00023315"/>
    </source>
</evidence>
<dbReference type="PANTHER" id="PTHR38686:SF1">
    <property type="entry name" value="APOLIPOPROTEIN N-ACYLTRANSFERASE"/>
    <property type="match status" value="1"/>
</dbReference>
<keyword evidence="12" id="KW-1185">Reference proteome</keyword>
<evidence type="ECO:0000256" key="9">
    <source>
        <dbReference type="SAM" id="Phobius"/>
    </source>
</evidence>
<dbReference type="Pfam" id="PF00795">
    <property type="entry name" value="CN_hydrolase"/>
    <property type="match status" value="1"/>
</dbReference>
<dbReference type="EMBL" id="AFBQ01000295">
    <property type="protein sequence ID" value="EHY30669.1"/>
    <property type="molecule type" value="Genomic_DNA"/>
</dbReference>
<name>H3KGU5_9BURK</name>
<dbReference type="CDD" id="cd07571">
    <property type="entry name" value="ALP_N-acyl_transferase"/>
    <property type="match status" value="1"/>
</dbReference>
<keyword evidence="4 11" id="KW-0808">Transferase</keyword>
<dbReference type="GO" id="GO:0042158">
    <property type="term" value="P:lipoprotein biosynthetic process"/>
    <property type="evidence" value="ECO:0007669"/>
    <property type="project" value="InterPro"/>
</dbReference>
<dbReference type="PROSITE" id="PS50263">
    <property type="entry name" value="CN_HYDROLASE"/>
    <property type="match status" value="1"/>
</dbReference>
<feature type="transmembrane region" description="Helical" evidence="9">
    <location>
        <begin position="190"/>
        <end position="211"/>
    </location>
</feature>
<dbReference type="InterPro" id="IPR004563">
    <property type="entry name" value="Apolipo_AcylTrfase"/>
</dbReference>
<evidence type="ECO:0000259" key="10">
    <source>
        <dbReference type="PROSITE" id="PS50263"/>
    </source>
</evidence>
<evidence type="ECO:0000256" key="5">
    <source>
        <dbReference type="ARBA" id="ARBA00022692"/>
    </source>
</evidence>
<protein>
    <submittedName>
        <fullName evidence="11">Apolipoprotein N-acyltransferase</fullName>
    </submittedName>
</protein>
<dbReference type="STRING" id="762967.HMPREF9440_01977"/>
<dbReference type="GO" id="GO:0005886">
    <property type="term" value="C:plasma membrane"/>
    <property type="evidence" value="ECO:0007669"/>
    <property type="project" value="UniProtKB-SubCell"/>
</dbReference>
<evidence type="ECO:0000256" key="4">
    <source>
        <dbReference type="ARBA" id="ARBA00022679"/>
    </source>
</evidence>
<keyword evidence="5 9" id="KW-0812">Transmembrane</keyword>
<dbReference type="PANTHER" id="PTHR38686">
    <property type="entry name" value="APOLIPOPROTEIN N-ACYLTRANSFERASE"/>
    <property type="match status" value="1"/>
</dbReference>
<keyword evidence="6 9" id="KW-1133">Transmembrane helix</keyword>
<dbReference type="Proteomes" id="UP000004956">
    <property type="component" value="Unassembled WGS sequence"/>
</dbReference>
<keyword evidence="11" id="KW-0449">Lipoprotein</keyword>
<dbReference type="SUPFAM" id="SSF56317">
    <property type="entry name" value="Carbon-nitrogen hydrolase"/>
    <property type="match status" value="1"/>
</dbReference>
<feature type="transmembrane region" description="Helical" evidence="9">
    <location>
        <begin position="470"/>
        <end position="492"/>
    </location>
</feature>
<dbReference type="Gene3D" id="3.60.110.10">
    <property type="entry name" value="Carbon-nitrogen hydrolase"/>
    <property type="match status" value="1"/>
</dbReference>
<reference evidence="11 12" key="1">
    <citation type="submission" date="2011-11" db="EMBL/GenBank/DDBJ databases">
        <authorList>
            <person name="Weinstock G."/>
            <person name="Sodergren E."/>
            <person name="Clifton S."/>
            <person name="Fulton L."/>
            <person name="Fulton B."/>
            <person name="Courtney L."/>
            <person name="Fronick C."/>
            <person name="Harrison M."/>
            <person name="Strong C."/>
            <person name="Farmer C."/>
            <person name="Delahaunty K."/>
            <person name="Markovic C."/>
            <person name="Hall O."/>
            <person name="Minx P."/>
            <person name="Tomlinson C."/>
            <person name="Mitreva M."/>
            <person name="Hou S."/>
            <person name="Chen J."/>
            <person name="Wollam A."/>
            <person name="Pepin K.H."/>
            <person name="Johnson M."/>
            <person name="Bhonagiri V."/>
            <person name="Zhang X."/>
            <person name="Suruliraj S."/>
            <person name="Warren W."/>
            <person name="Chinwalla A."/>
            <person name="Mardis E.R."/>
            <person name="Wilson R.K."/>
        </authorList>
    </citation>
    <scope>NUCLEOTIDE SEQUENCE [LARGE SCALE GENOMIC DNA]</scope>
    <source>
        <strain evidence="11 12">YIT 11816</strain>
    </source>
</reference>
<evidence type="ECO:0000256" key="6">
    <source>
        <dbReference type="ARBA" id="ARBA00022989"/>
    </source>
</evidence>
<comment type="similarity">
    <text evidence="2">Belongs to the CN hydrolase family. Apolipoprotein N-acyltransferase subfamily.</text>
</comment>
<dbReference type="GO" id="GO:0016410">
    <property type="term" value="F:N-acyltransferase activity"/>
    <property type="evidence" value="ECO:0007669"/>
    <property type="project" value="InterPro"/>
</dbReference>
<gene>
    <name evidence="11" type="ORF">HMPREF9440_01977</name>
</gene>
<evidence type="ECO:0000313" key="11">
    <source>
        <dbReference type="EMBL" id="EHY30669.1"/>
    </source>
</evidence>
<evidence type="ECO:0000256" key="7">
    <source>
        <dbReference type="ARBA" id="ARBA00023136"/>
    </source>
</evidence>
<dbReference type="AlphaFoldDB" id="H3KGU5"/>
<feature type="transmembrane region" description="Helical" evidence="9">
    <location>
        <begin position="46"/>
        <end position="66"/>
    </location>
</feature>
<comment type="caution">
    <text evidence="11">The sequence shown here is derived from an EMBL/GenBank/DDBJ whole genome shotgun (WGS) entry which is preliminary data.</text>
</comment>
<feature type="transmembrane region" description="Helical" evidence="9">
    <location>
        <begin position="113"/>
        <end position="136"/>
    </location>
</feature>
<feature type="non-terminal residue" evidence="11">
    <location>
        <position position="1"/>
    </location>
</feature>
<dbReference type="PATRIC" id="fig|762967.3.peg.1558"/>
<dbReference type="Pfam" id="PF20154">
    <property type="entry name" value="LNT_N"/>
    <property type="match status" value="1"/>
</dbReference>
<feature type="transmembrane region" description="Helical" evidence="9">
    <location>
        <begin position="20"/>
        <end position="39"/>
    </location>
</feature>
<keyword evidence="8 11" id="KW-0012">Acyltransferase</keyword>
<dbReference type="InterPro" id="IPR036526">
    <property type="entry name" value="C-N_Hydrolase_sf"/>
</dbReference>
<evidence type="ECO:0000256" key="2">
    <source>
        <dbReference type="ARBA" id="ARBA00010065"/>
    </source>
</evidence>
<feature type="transmembrane region" description="Helical" evidence="9">
    <location>
        <begin position="78"/>
        <end position="101"/>
    </location>
</feature>
<sequence>AAALSGGALFAASFGGVLPAPVRALLALLLWTALLFSASRLKPLSAFALVWAFGLGWFAPGLAWTSESMIAHGHVPVSLAYAGVALLGLICGFFPALAAGLASRFTEGPARAILAASLIGLLEWVRGSGLVDFGWLTPAYALLDTPWAGFAPVFGAEGVGIGFLLTAGLVAAGLGWLFSFGHKHSVRGAASFAAALLTVLAGWGLTVVPWYEPASPVPYRMIQANQPVADLFTRVDPVSRIEEVRALLRGVEPVRPGVPVLTPEGVLPTAWDRLPEAAREAWVGLLAEAAAPVLHTNFRPTPAGWANSAFWQTPDGGLVINDKRKLVPFGEYVPAGFRWFTDLLGIPMADLAEGAADQPNPEWAGRTYGLLICYENLDGTVLRDLAAARVPDVFLITSNLGWFGPAVQGQHLDMTRMRALEAARPILSVNMNGMSAAVDASGRVLAALPTGTTGVLQGTVPGAAGAPTPYLRWGILPILILTVLTAGIALVLGRPRR</sequence>
<organism evidence="11 12">
    <name type="scientific">Sutterella parvirubra YIT 11816</name>
    <dbReference type="NCBI Taxonomy" id="762967"/>
    <lineage>
        <taxon>Bacteria</taxon>
        <taxon>Pseudomonadati</taxon>
        <taxon>Pseudomonadota</taxon>
        <taxon>Betaproteobacteria</taxon>
        <taxon>Burkholderiales</taxon>
        <taxon>Sutterellaceae</taxon>
        <taxon>Sutterella</taxon>
    </lineage>
</organism>
<accession>H3KGU5</accession>
<comment type="subcellular location">
    <subcellularLocation>
        <location evidence="1">Cell membrane</location>
        <topology evidence="1">Multi-pass membrane protein</topology>
    </subcellularLocation>
</comment>
<dbReference type="InterPro" id="IPR045378">
    <property type="entry name" value="LNT_N"/>
</dbReference>
<keyword evidence="3" id="KW-1003">Cell membrane</keyword>
<evidence type="ECO:0000256" key="3">
    <source>
        <dbReference type="ARBA" id="ARBA00022475"/>
    </source>
</evidence>
<proteinExistence type="inferred from homology"/>
<feature type="transmembrane region" description="Helical" evidence="9">
    <location>
        <begin position="156"/>
        <end position="178"/>
    </location>
</feature>
<evidence type="ECO:0000313" key="12">
    <source>
        <dbReference type="Proteomes" id="UP000004956"/>
    </source>
</evidence>
<dbReference type="InterPro" id="IPR003010">
    <property type="entry name" value="C-N_Hydrolase"/>
</dbReference>
<dbReference type="HAMAP" id="MF_01148">
    <property type="entry name" value="Lnt"/>
    <property type="match status" value="1"/>
</dbReference>
<dbReference type="NCBIfam" id="TIGR00546">
    <property type="entry name" value="lnt"/>
    <property type="match status" value="1"/>
</dbReference>
<feature type="domain" description="CN hydrolase" evidence="10">
    <location>
        <begin position="217"/>
        <end position="462"/>
    </location>
</feature>
<dbReference type="HOGENOM" id="CLU_019563_3_0_4"/>
<evidence type="ECO:0000256" key="1">
    <source>
        <dbReference type="ARBA" id="ARBA00004651"/>
    </source>
</evidence>
<keyword evidence="7 9" id="KW-0472">Membrane</keyword>